<dbReference type="EMBL" id="DS985260">
    <property type="protein sequence ID" value="EDV20475.1"/>
    <property type="molecule type" value="Genomic_DNA"/>
</dbReference>
<evidence type="ECO:0000256" key="1">
    <source>
        <dbReference type="SAM" id="Phobius"/>
    </source>
</evidence>
<keyword evidence="1" id="KW-0812">Transmembrane</keyword>
<evidence type="ECO:0000313" key="2">
    <source>
        <dbReference type="EMBL" id="EDV20475.1"/>
    </source>
</evidence>
<protein>
    <recommendedName>
        <fullName evidence="4">MARVEL domain-containing protein</fullName>
    </recommendedName>
</protein>
<dbReference type="Proteomes" id="UP000009022">
    <property type="component" value="Unassembled WGS sequence"/>
</dbReference>
<dbReference type="CTD" id="6758381"/>
<proteinExistence type="predicted"/>
<feature type="transmembrane region" description="Helical" evidence="1">
    <location>
        <begin position="104"/>
        <end position="127"/>
    </location>
</feature>
<dbReference type="KEGG" id="tad:TRIADDRAFT_61182"/>
<gene>
    <name evidence="2" type="ORF">TRIADDRAFT_61182</name>
</gene>
<feature type="transmembrane region" description="Helical" evidence="1">
    <location>
        <begin position="69"/>
        <end position="92"/>
    </location>
</feature>
<dbReference type="AlphaFoldDB" id="B3SA94"/>
<reference evidence="2 3" key="1">
    <citation type="journal article" date="2008" name="Nature">
        <title>The Trichoplax genome and the nature of placozoans.</title>
        <authorList>
            <person name="Srivastava M."/>
            <person name="Begovic E."/>
            <person name="Chapman J."/>
            <person name="Putnam N.H."/>
            <person name="Hellsten U."/>
            <person name="Kawashima T."/>
            <person name="Kuo A."/>
            <person name="Mitros T."/>
            <person name="Salamov A."/>
            <person name="Carpenter M.L."/>
            <person name="Signorovitch A.Y."/>
            <person name="Moreno M.A."/>
            <person name="Kamm K."/>
            <person name="Grimwood J."/>
            <person name="Schmutz J."/>
            <person name="Shapiro H."/>
            <person name="Grigoriev I.V."/>
            <person name="Buss L.W."/>
            <person name="Schierwater B."/>
            <person name="Dellaporta S.L."/>
            <person name="Rokhsar D.S."/>
        </authorList>
    </citation>
    <scope>NUCLEOTIDE SEQUENCE [LARGE SCALE GENOMIC DNA]</scope>
    <source>
        <strain evidence="2 3">Grell-BS-1999</strain>
    </source>
</reference>
<feature type="transmembrane region" description="Helical" evidence="1">
    <location>
        <begin position="133"/>
        <end position="158"/>
    </location>
</feature>
<evidence type="ECO:0008006" key="4">
    <source>
        <dbReference type="Google" id="ProtNLM"/>
    </source>
</evidence>
<dbReference type="PhylomeDB" id="B3SA94"/>
<feature type="transmembrane region" description="Helical" evidence="1">
    <location>
        <begin position="36"/>
        <end position="57"/>
    </location>
</feature>
<dbReference type="GeneID" id="6758381"/>
<dbReference type="InParanoid" id="B3SA94"/>
<sequence length="221" mass="24728">MSAEISGHHPYQPESFSYQRYYNNFLLPLHLRPTSLGIGITISVIGFVSIILGGIGYGFHGYCYNPSVVIALDIWVGISYCICGIFAATIHFHKDNHHLMNSYYAFVIISLFFSILQFGISLASMFAHSAHYLYWHNIASMFLGVVVFSLALAMMIILSRTIYCRPAESGNIQNQTVIFQPYPIQTENIDPPAASIYAQPSQNGQFMMYPQPVSANPPQLV</sequence>
<keyword evidence="1" id="KW-1133">Transmembrane helix</keyword>
<name>B3SA94_TRIAD</name>
<dbReference type="InterPro" id="IPR030417">
    <property type="entry name" value="MS4A"/>
</dbReference>
<evidence type="ECO:0000313" key="3">
    <source>
        <dbReference type="Proteomes" id="UP000009022"/>
    </source>
</evidence>
<dbReference type="FunCoup" id="B3SA94">
    <property type="interactions" value="1"/>
</dbReference>
<dbReference type="HOGENOM" id="CLU_079735_0_0_1"/>
<dbReference type="PANTHER" id="PTHR23320:SF142">
    <property type="entry name" value="MARVEL DOMAIN-CONTAINING PROTEIN"/>
    <property type="match status" value="1"/>
</dbReference>
<dbReference type="PANTHER" id="PTHR23320">
    <property type="entry name" value="MEMBRANE-SPANNING 4-DOMAINS SUBFAMILY A MS4A -RELATED"/>
    <property type="match status" value="1"/>
</dbReference>
<keyword evidence="1" id="KW-0472">Membrane</keyword>
<organism evidence="2 3">
    <name type="scientific">Trichoplax adhaerens</name>
    <name type="common">Trichoplax reptans</name>
    <dbReference type="NCBI Taxonomy" id="10228"/>
    <lineage>
        <taxon>Eukaryota</taxon>
        <taxon>Metazoa</taxon>
        <taxon>Placozoa</taxon>
        <taxon>Uniplacotomia</taxon>
        <taxon>Trichoplacea</taxon>
        <taxon>Trichoplacidae</taxon>
        <taxon>Trichoplax</taxon>
    </lineage>
</organism>
<dbReference type="RefSeq" id="XP_002117169.1">
    <property type="nucleotide sequence ID" value="XM_002117133.1"/>
</dbReference>
<accession>B3SA94</accession>
<dbReference type="eggNOG" id="ENOG502SY5Q">
    <property type="taxonomic scope" value="Eukaryota"/>
</dbReference>
<keyword evidence="3" id="KW-1185">Reference proteome</keyword>